<sequence>MSDNIPFDIQIKIIKKVSGVKSLVRFRSVSKPWKSFIDSFEFIKGYGARHTQSHSHILILPSVSEYGWFISLVEDDNETFKVQQKEFAPFVMSPLVKQYYFSFVVGACHGLLCMYGFHDGYKQPLLVIWNPSIGKSFGIAAPVDFTKTVYGFGVCPVTKDPTVVKIIQTHNKPWHVEVFTLSSRVWNVIPSSNLPHESIILD</sequence>
<evidence type="ECO:0000259" key="1">
    <source>
        <dbReference type="SMART" id="SM00256"/>
    </source>
</evidence>
<dbReference type="SMART" id="SM00256">
    <property type="entry name" value="FBOX"/>
    <property type="match status" value="1"/>
</dbReference>
<keyword evidence="3" id="KW-1185">Reference proteome</keyword>
<dbReference type="PANTHER" id="PTHR31672:SF10">
    <property type="entry name" value="F-BOX DOMAIN-CONTAINING PROTEIN"/>
    <property type="match status" value="1"/>
</dbReference>
<reference evidence="2" key="2">
    <citation type="submission" date="2022-01" db="EMBL/GenBank/DDBJ databases">
        <authorList>
            <person name="Yamashiro T."/>
            <person name="Shiraishi A."/>
            <person name="Satake H."/>
            <person name="Nakayama K."/>
        </authorList>
    </citation>
    <scope>NUCLEOTIDE SEQUENCE</scope>
</reference>
<reference evidence="2" key="1">
    <citation type="journal article" date="2022" name="Int. J. Mol. Sci.">
        <title>Draft Genome of Tanacetum Coccineum: Genomic Comparison of Closely Related Tanacetum-Family Plants.</title>
        <authorList>
            <person name="Yamashiro T."/>
            <person name="Shiraishi A."/>
            <person name="Nakayama K."/>
            <person name="Satake H."/>
        </authorList>
    </citation>
    <scope>NUCLEOTIDE SEQUENCE</scope>
</reference>
<accession>A0ABQ5H7Y6</accession>
<dbReference type="PANTHER" id="PTHR31672">
    <property type="entry name" value="BNACNNG10540D PROTEIN"/>
    <property type="match status" value="1"/>
</dbReference>
<protein>
    <submittedName>
        <fullName evidence="2">Retrovirus-related pol polyprotein from transposon TNT 1-94</fullName>
    </submittedName>
</protein>
<feature type="domain" description="F-box" evidence="1">
    <location>
        <begin position="5"/>
        <end position="46"/>
    </location>
</feature>
<dbReference type="InterPro" id="IPR050796">
    <property type="entry name" value="SCF_F-box_component"/>
</dbReference>
<dbReference type="SUPFAM" id="SSF81383">
    <property type="entry name" value="F-box domain"/>
    <property type="match status" value="1"/>
</dbReference>
<dbReference type="Proteomes" id="UP001151760">
    <property type="component" value="Unassembled WGS sequence"/>
</dbReference>
<gene>
    <name evidence="2" type="ORF">Tco_1058348</name>
</gene>
<comment type="caution">
    <text evidence="2">The sequence shown here is derived from an EMBL/GenBank/DDBJ whole genome shotgun (WGS) entry which is preliminary data.</text>
</comment>
<evidence type="ECO:0000313" key="3">
    <source>
        <dbReference type="Proteomes" id="UP001151760"/>
    </source>
</evidence>
<dbReference type="InterPro" id="IPR036047">
    <property type="entry name" value="F-box-like_dom_sf"/>
</dbReference>
<organism evidence="2 3">
    <name type="scientific">Tanacetum coccineum</name>
    <dbReference type="NCBI Taxonomy" id="301880"/>
    <lineage>
        <taxon>Eukaryota</taxon>
        <taxon>Viridiplantae</taxon>
        <taxon>Streptophyta</taxon>
        <taxon>Embryophyta</taxon>
        <taxon>Tracheophyta</taxon>
        <taxon>Spermatophyta</taxon>
        <taxon>Magnoliopsida</taxon>
        <taxon>eudicotyledons</taxon>
        <taxon>Gunneridae</taxon>
        <taxon>Pentapetalae</taxon>
        <taxon>asterids</taxon>
        <taxon>campanulids</taxon>
        <taxon>Asterales</taxon>
        <taxon>Asteraceae</taxon>
        <taxon>Asteroideae</taxon>
        <taxon>Anthemideae</taxon>
        <taxon>Anthemidinae</taxon>
        <taxon>Tanacetum</taxon>
    </lineage>
</organism>
<name>A0ABQ5H7Y6_9ASTR</name>
<dbReference type="InterPro" id="IPR001810">
    <property type="entry name" value="F-box_dom"/>
</dbReference>
<proteinExistence type="predicted"/>
<dbReference type="EMBL" id="BQNB010019314">
    <property type="protein sequence ID" value="GJT84006.1"/>
    <property type="molecule type" value="Genomic_DNA"/>
</dbReference>
<dbReference type="Pfam" id="PF00646">
    <property type="entry name" value="F-box"/>
    <property type="match status" value="1"/>
</dbReference>
<evidence type="ECO:0000313" key="2">
    <source>
        <dbReference type="EMBL" id="GJT84006.1"/>
    </source>
</evidence>